<organism evidence="5 6">
    <name type="scientific">Leptotrombidium deliense</name>
    <dbReference type="NCBI Taxonomy" id="299467"/>
    <lineage>
        <taxon>Eukaryota</taxon>
        <taxon>Metazoa</taxon>
        <taxon>Ecdysozoa</taxon>
        <taxon>Arthropoda</taxon>
        <taxon>Chelicerata</taxon>
        <taxon>Arachnida</taxon>
        <taxon>Acari</taxon>
        <taxon>Acariformes</taxon>
        <taxon>Trombidiformes</taxon>
        <taxon>Prostigmata</taxon>
        <taxon>Anystina</taxon>
        <taxon>Parasitengona</taxon>
        <taxon>Trombiculoidea</taxon>
        <taxon>Trombiculidae</taxon>
        <taxon>Leptotrombidium</taxon>
    </lineage>
</organism>
<name>A0A443S3E4_9ACAR</name>
<feature type="domain" description="CUB" evidence="4">
    <location>
        <begin position="250"/>
        <end position="357"/>
    </location>
</feature>
<dbReference type="AlphaFoldDB" id="A0A443S3E4"/>
<dbReference type="EMBL" id="NCKV01009978">
    <property type="protein sequence ID" value="RWS22052.1"/>
    <property type="molecule type" value="Genomic_DNA"/>
</dbReference>
<protein>
    <submittedName>
        <fullName evidence="5">Cubilin-like protein</fullName>
    </submittedName>
</protein>
<keyword evidence="6" id="KW-1185">Reference proteome</keyword>
<reference evidence="5 6" key="1">
    <citation type="journal article" date="2018" name="Gigascience">
        <title>Genomes of trombidid mites reveal novel predicted allergens and laterally-transferred genes associated with secondary metabolism.</title>
        <authorList>
            <person name="Dong X."/>
            <person name="Chaisiri K."/>
            <person name="Xia D."/>
            <person name="Armstrong S.D."/>
            <person name="Fang Y."/>
            <person name="Donnelly M.J."/>
            <person name="Kadowaki T."/>
            <person name="McGarry J.W."/>
            <person name="Darby A.C."/>
            <person name="Makepeace B.L."/>
        </authorList>
    </citation>
    <scope>NUCLEOTIDE SEQUENCE [LARGE SCALE GENOMIC DNA]</scope>
    <source>
        <strain evidence="5">UoL-UT</strain>
    </source>
</reference>
<feature type="non-terminal residue" evidence="5">
    <location>
        <position position="1"/>
    </location>
</feature>
<feature type="domain" description="CUB" evidence="4">
    <location>
        <begin position="16"/>
        <end position="133"/>
    </location>
</feature>
<evidence type="ECO:0000256" key="3">
    <source>
        <dbReference type="PROSITE-ProRule" id="PRU00059"/>
    </source>
</evidence>
<dbReference type="CDD" id="cd00041">
    <property type="entry name" value="CUB"/>
    <property type="match status" value="4"/>
</dbReference>
<dbReference type="InterPro" id="IPR000859">
    <property type="entry name" value="CUB_dom"/>
</dbReference>
<dbReference type="Gene3D" id="2.60.120.290">
    <property type="entry name" value="Spermadhesin, CUB domain"/>
    <property type="match status" value="4"/>
</dbReference>
<evidence type="ECO:0000256" key="1">
    <source>
        <dbReference type="ARBA" id="ARBA00022737"/>
    </source>
</evidence>
<feature type="domain" description="CUB" evidence="4">
    <location>
        <begin position="137"/>
        <end position="248"/>
    </location>
</feature>
<dbReference type="PANTHER" id="PTHR24251">
    <property type="entry name" value="OVOCHYMASE-RELATED"/>
    <property type="match status" value="1"/>
</dbReference>
<sequence length="504" mass="56417">GFKAVYRSTLGEKQGCGGVIENETGVIISPDSNGDGLYEFDLDCIWTILAPEYAVIQLNFQSMDIEASESSLNCSFDYLEIRDGSTYRDPLIEKLCGKQFPTIIESSENKLFIHFHSDGKVNKAGFRLAYKMINSTCGGSFDVSSITQTIKSPNFPLSYPARSRCTYHFTVEHPWLDRVSFKFTSFDLSCENGDYVEFVSEYSLDEPYRMCGYKPNTKLIGVNKIWMTFSAGNVVRGNRKFSVDVVLMNCNETFDAESGFITNRNYPFDTWNQNCLIHINTSSNSKISLYFYEFSVDWNEKSSNCSAHKMEIYSNTTSIATLCPGALPNPIFTSTNHLTLKLFENTVYKYYIIYSSTTLDSGCGGSITSINGVFTSPGFPAVYKKNAVCVWNIRSLGMHSLTLSFPEFGLNARACETNYLEIFDGLELSEDKKVARYCGRDKPAVHIIEGNTFSVKMVTDSNNDGIGFRAKFVRNKSGFIAKNKVITSFSKPEVRAGSVHLSGL</sequence>
<proteinExistence type="predicted"/>
<accession>A0A443S3E4</accession>
<comment type="caution">
    <text evidence="5">The sequence shown here is derived from an EMBL/GenBank/DDBJ whole genome shotgun (WGS) entry which is preliminary data.</text>
</comment>
<gene>
    <name evidence="5" type="ORF">B4U80_11714</name>
</gene>
<dbReference type="Proteomes" id="UP000288716">
    <property type="component" value="Unassembled WGS sequence"/>
</dbReference>
<keyword evidence="1" id="KW-0677">Repeat</keyword>
<dbReference type="PROSITE" id="PS01180">
    <property type="entry name" value="CUB"/>
    <property type="match status" value="4"/>
</dbReference>
<dbReference type="InterPro" id="IPR035914">
    <property type="entry name" value="Sperma_CUB_dom_sf"/>
</dbReference>
<dbReference type="SUPFAM" id="SSF49854">
    <property type="entry name" value="Spermadhesin, CUB domain"/>
    <property type="match status" value="4"/>
</dbReference>
<feature type="domain" description="CUB" evidence="4">
    <location>
        <begin position="363"/>
        <end position="475"/>
    </location>
</feature>
<dbReference type="OrthoDB" id="6512949at2759"/>
<keyword evidence="2" id="KW-1015">Disulfide bond</keyword>
<dbReference type="FunFam" id="2.60.120.290:FF:000005">
    <property type="entry name" value="Procollagen C-endopeptidase enhancer 1"/>
    <property type="match status" value="1"/>
</dbReference>
<evidence type="ECO:0000313" key="6">
    <source>
        <dbReference type="Proteomes" id="UP000288716"/>
    </source>
</evidence>
<dbReference type="SMART" id="SM00042">
    <property type="entry name" value="CUB"/>
    <property type="match status" value="4"/>
</dbReference>
<dbReference type="STRING" id="299467.A0A443S3E4"/>
<evidence type="ECO:0000313" key="5">
    <source>
        <dbReference type="EMBL" id="RWS22052.1"/>
    </source>
</evidence>
<dbReference type="Pfam" id="PF00431">
    <property type="entry name" value="CUB"/>
    <property type="match status" value="4"/>
</dbReference>
<dbReference type="FunFam" id="2.60.120.290:FF:000013">
    <property type="entry name" value="Membrane frizzled-related protein"/>
    <property type="match status" value="1"/>
</dbReference>
<comment type="caution">
    <text evidence="3">Lacks conserved residue(s) required for the propagation of feature annotation.</text>
</comment>
<evidence type="ECO:0000256" key="2">
    <source>
        <dbReference type="ARBA" id="ARBA00023157"/>
    </source>
</evidence>
<evidence type="ECO:0000259" key="4">
    <source>
        <dbReference type="PROSITE" id="PS01180"/>
    </source>
</evidence>
<dbReference type="VEuPathDB" id="VectorBase:LDEU009988"/>